<dbReference type="EMBL" id="CP088278">
    <property type="protein sequence ID" value="UGX89535.1"/>
    <property type="molecule type" value="Genomic_DNA"/>
</dbReference>
<dbReference type="EMBL" id="JACBFH010000004">
    <property type="protein sequence ID" value="NYY96625.1"/>
    <property type="molecule type" value="Genomic_DNA"/>
</dbReference>
<name>A0A7Z0QLG2_9BRAD</name>
<proteinExistence type="predicted"/>
<reference evidence="1" key="2">
    <citation type="submission" date="2020-06" db="EMBL/GenBank/DDBJ databases">
        <title>Whole Genome Sequence of Bradyrhizobium sp. Strain 323S2.</title>
        <authorList>
            <person name="Bromfield E.S.P."/>
        </authorList>
    </citation>
    <scope>NUCLEOTIDE SEQUENCE [LARGE SCALE GENOMIC DNA]</scope>
    <source>
        <strain evidence="1">323S2</strain>
    </source>
</reference>
<protein>
    <submittedName>
        <fullName evidence="1">Uncharacterized protein</fullName>
    </submittedName>
</protein>
<sequence length="62" mass="7402">MNQVIARCGEELVFFRDRYDWVEPFLNKHRFFRVEPVTTEIKTPTGYALISTIRVKSTRDSH</sequence>
<dbReference type="RefSeq" id="WP_166354001.1">
    <property type="nucleotide sequence ID" value="NZ_CP049700.1"/>
</dbReference>
<reference evidence="2 3" key="3">
    <citation type="journal article" date="2022" name="Int. J. Syst. Evol. Microbiol.">
        <title>Strains of Bradyrhizobium barranii sp. nov. associated with legumes native to Canada are symbionts of soybeans and belong to different subspecies (subsp. barranii subsp. nov. and subsp. apii subsp. nov.) and symbiovars (sv. glycinearum and sv. septentrionale).</title>
        <authorList>
            <person name="Bromfield E.S.P."/>
            <person name="Cloutier S."/>
            <person name="Wasai-Hara S."/>
            <person name="Minamisawa K."/>
        </authorList>
    </citation>
    <scope>NUCLEOTIDE SEQUENCE [LARGE SCALE GENOMIC DNA]</scope>
    <source>
        <strain evidence="3">323S2</strain>
        <plasmid evidence="2 3">pBb323S2a</plasmid>
    </source>
</reference>
<accession>A0A7Z0QLG2</accession>
<evidence type="ECO:0000313" key="2">
    <source>
        <dbReference type="EMBL" id="UGX89535.1"/>
    </source>
</evidence>
<reference evidence="2 3" key="1">
    <citation type="journal article" date="2017" name="Syst. Appl. Microbiol.">
        <title>Soybeans inoculated with root zone soils of Canadian native legumes harbour diverse and novel Bradyrhizobium spp. that possess agricultural potential.</title>
        <authorList>
            <person name="Bromfield E.S.P."/>
            <person name="Cloutier S."/>
            <person name="Tambong J.T."/>
            <person name="Tran Thi T.V."/>
        </authorList>
    </citation>
    <scope>NUCLEOTIDE SEQUENCE [LARGE SCALE GENOMIC DNA]</scope>
    <source>
        <strain evidence="2 3">323S2</strain>
    </source>
</reference>
<dbReference type="AlphaFoldDB" id="A0A7Z0QLG2"/>
<evidence type="ECO:0000313" key="1">
    <source>
        <dbReference type="EMBL" id="NYY96625.1"/>
    </source>
</evidence>
<dbReference type="Proteomes" id="UP000564836">
    <property type="component" value="Plasmid pBb323S2a"/>
</dbReference>
<evidence type="ECO:0000313" key="3">
    <source>
        <dbReference type="Proteomes" id="UP000564836"/>
    </source>
</evidence>
<organism evidence="1">
    <name type="scientific">Bradyrhizobium barranii subsp. barranii</name>
    <dbReference type="NCBI Taxonomy" id="2823807"/>
    <lineage>
        <taxon>Bacteria</taxon>
        <taxon>Pseudomonadati</taxon>
        <taxon>Pseudomonadota</taxon>
        <taxon>Alphaproteobacteria</taxon>
        <taxon>Hyphomicrobiales</taxon>
        <taxon>Nitrobacteraceae</taxon>
        <taxon>Bradyrhizobium</taxon>
        <taxon>Bradyrhizobium barranii</taxon>
    </lineage>
</organism>
<gene>
    <name evidence="2" type="ORF">G6321_00001845</name>
    <name evidence="1" type="ORF">G6321_52725</name>
</gene>
<geneLocation type="plasmid" evidence="2 3">
    <name>pBb323S2a</name>
</geneLocation>
<keyword evidence="2" id="KW-0614">Plasmid</keyword>